<keyword evidence="2" id="KW-0812">Transmembrane</keyword>
<feature type="region of interest" description="Disordered" evidence="1">
    <location>
        <begin position="666"/>
        <end position="698"/>
    </location>
</feature>
<dbReference type="OrthoDB" id="121941at2157"/>
<dbReference type="GeneID" id="56080291"/>
<feature type="compositionally biased region" description="Gly residues" evidence="1">
    <location>
        <begin position="667"/>
        <end position="687"/>
    </location>
</feature>
<protein>
    <submittedName>
        <fullName evidence="3">Ig-like domain-containing protein</fullName>
    </submittedName>
</protein>
<evidence type="ECO:0000313" key="4">
    <source>
        <dbReference type="Proteomes" id="UP000509667"/>
    </source>
</evidence>
<sequence length="871" mass="90352">MEPWDDRGQSIQIGAVLVFAALILLLSLYQATIVPQQNEQVEFDHSQQVQGDLLDLRNAVTSMFGESASRSVSIRLGTTYPSRVLAVNPPPVSGLLRTDGTADGDVSFALSNVEALDEETDDFWDTGGSPREYRTGAMVYRPSYNEYGQPPRTVYDSTVLYDNFTFEGATIARSDQTLVDGSTVSLVALNGSLQRSSSGATSVDVRPVSASSTTVAVTNRAPSDPLTVRTATRLPESTWEELLADEANVTDVRTSSLPVDGFRTLEVDLRPGTYELRMAKAGVGTRVTGTDPAYMTDLAADGSTVPEGGSVRLTVEVRDAFNNPIAGVNVTGNSTDPAVGTLASNEVTTGDDGRATFRFDAKSVTAETDVPVEFNFTLDSSPSAFDPRDPEDIEAVVEVQNTQVPGGSGGGGAGYSLTWTDATSLPGTTSGGEPCTSAPDPCEVAMQSETSTSQIGAPVGFGSNDTGVARVLQRSTATDSDGTAETTVRFERAVGNATLWTQSAGTNDTRLVSTPSYESFESGFGKYGVFGSFQGSGPELTSAQGSNSGSSAIVLHGGDDGGIVTTGYDTTGAEMVVVQYWAKESDEGDLNDGNGALYVEYLDGAGTWQTADTLPLTGTNPGQQRIVRLGADAIHGNFSLRFRQQGADDANDEWLIDDPQISVIGKAVGGGEAGGRAPENGGGGPGDGPADTTPPTISEAEATHDDNSFLPFGDFDDEVLFTVDSEDASGVESITLTVQRSTNGNQLAQRTVQSPPGGDLDGEALDLGTEVSFNGNNGLDITIEVVDTVGNSRTCTGKIDSEDGTVSLADGSLSCSQTSVASVPLVAPPGGGAGGALPPSVAVFGVLVALAAAAVMGSQFPLPVVRHPSIR</sequence>
<proteinExistence type="predicted"/>
<evidence type="ECO:0000313" key="3">
    <source>
        <dbReference type="EMBL" id="QLH79522.1"/>
    </source>
</evidence>
<organism evidence="3 4">
    <name type="scientific">Halosimplex rubrum</name>
    <dbReference type="NCBI Taxonomy" id="869889"/>
    <lineage>
        <taxon>Archaea</taxon>
        <taxon>Methanobacteriati</taxon>
        <taxon>Methanobacteriota</taxon>
        <taxon>Stenosarchaea group</taxon>
        <taxon>Halobacteria</taxon>
        <taxon>Halobacteriales</taxon>
        <taxon>Haloarculaceae</taxon>
        <taxon>Halosimplex</taxon>
    </lineage>
</organism>
<feature type="transmembrane region" description="Helical" evidence="2">
    <location>
        <begin position="12"/>
        <end position="31"/>
    </location>
</feature>
<keyword evidence="2" id="KW-1133">Transmembrane helix</keyword>
<dbReference type="Gene3D" id="2.60.40.10">
    <property type="entry name" value="Immunoglobulins"/>
    <property type="match status" value="1"/>
</dbReference>
<gene>
    <name evidence="3" type="ORF">HZS55_20470</name>
</gene>
<dbReference type="Proteomes" id="UP000509667">
    <property type="component" value="Chromosome"/>
</dbReference>
<dbReference type="InterPro" id="IPR008964">
    <property type="entry name" value="Invasin/intimin_cell_adhesion"/>
</dbReference>
<dbReference type="EMBL" id="CP058910">
    <property type="protein sequence ID" value="QLH79522.1"/>
    <property type="molecule type" value="Genomic_DNA"/>
</dbReference>
<evidence type="ECO:0000256" key="1">
    <source>
        <dbReference type="SAM" id="MobiDB-lite"/>
    </source>
</evidence>
<evidence type="ECO:0000256" key="2">
    <source>
        <dbReference type="SAM" id="Phobius"/>
    </source>
</evidence>
<dbReference type="Gene3D" id="2.60.120.260">
    <property type="entry name" value="Galactose-binding domain-like"/>
    <property type="match status" value="1"/>
</dbReference>
<dbReference type="RefSeq" id="WP_179909388.1">
    <property type="nucleotide sequence ID" value="NZ_CP058910.1"/>
</dbReference>
<reference evidence="3 4" key="1">
    <citation type="submission" date="2020-07" db="EMBL/GenBank/DDBJ databases">
        <title>Halosimplex pelagicum sp. nov. and Halosimplex rubrum sp. nov., isolated from salted brown alga Laminaria, and emended description of the genus Halosimplex.</title>
        <authorList>
            <person name="Cui H."/>
        </authorList>
    </citation>
    <scope>NUCLEOTIDE SEQUENCE [LARGE SCALE GENOMIC DNA]</scope>
    <source>
        <strain evidence="3 4">R27</strain>
    </source>
</reference>
<keyword evidence="2" id="KW-0472">Membrane</keyword>
<accession>A0A7D5P7T5</accession>
<dbReference type="SUPFAM" id="SSF49373">
    <property type="entry name" value="Invasin/intimin cell-adhesion fragments"/>
    <property type="match status" value="1"/>
</dbReference>
<dbReference type="AlphaFoldDB" id="A0A7D5P7T5"/>
<name>A0A7D5P7T5_9EURY</name>
<keyword evidence="4" id="KW-1185">Reference proteome</keyword>
<dbReference type="KEGG" id="hrr:HZS55_20470"/>
<dbReference type="InterPro" id="IPR013783">
    <property type="entry name" value="Ig-like_fold"/>
</dbReference>